<organism evidence="5 6">
    <name type="scientific">Knufia peltigerae</name>
    <dbReference type="NCBI Taxonomy" id="1002370"/>
    <lineage>
        <taxon>Eukaryota</taxon>
        <taxon>Fungi</taxon>
        <taxon>Dikarya</taxon>
        <taxon>Ascomycota</taxon>
        <taxon>Pezizomycotina</taxon>
        <taxon>Eurotiomycetes</taxon>
        <taxon>Chaetothyriomycetidae</taxon>
        <taxon>Chaetothyriales</taxon>
        <taxon>Trichomeriaceae</taxon>
        <taxon>Knufia</taxon>
    </lineage>
</organism>
<dbReference type="AlphaFoldDB" id="A0AA39D3H8"/>
<dbReference type="CDD" id="cd12148">
    <property type="entry name" value="fungal_TF_MHR"/>
    <property type="match status" value="1"/>
</dbReference>
<dbReference type="Proteomes" id="UP001172681">
    <property type="component" value="Unassembled WGS sequence"/>
</dbReference>
<keyword evidence="6" id="KW-1185">Reference proteome</keyword>
<dbReference type="GO" id="GO:0003677">
    <property type="term" value="F:DNA binding"/>
    <property type="evidence" value="ECO:0007669"/>
    <property type="project" value="UniProtKB-KW"/>
</dbReference>
<evidence type="ECO:0000313" key="5">
    <source>
        <dbReference type="EMBL" id="KAJ9647649.1"/>
    </source>
</evidence>
<evidence type="ECO:0000313" key="6">
    <source>
        <dbReference type="Proteomes" id="UP001172681"/>
    </source>
</evidence>
<comment type="caution">
    <text evidence="5">The sequence shown here is derived from an EMBL/GenBank/DDBJ whole genome shotgun (WGS) entry which is preliminary data.</text>
</comment>
<dbReference type="EMBL" id="JAPDRN010000001">
    <property type="protein sequence ID" value="KAJ9647649.1"/>
    <property type="molecule type" value="Genomic_DNA"/>
</dbReference>
<dbReference type="PANTHER" id="PTHR46910">
    <property type="entry name" value="TRANSCRIPTION FACTOR PDR1"/>
    <property type="match status" value="1"/>
</dbReference>
<comment type="subcellular location">
    <subcellularLocation>
        <location evidence="1">Nucleus</location>
    </subcellularLocation>
</comment>
<evidence type="ECO:0000256" key="3">
    <source>
        <dbReference type="ARBA" id="ARBA00023125"/>
    </source>
</evidence>
<evidence type="ECO:0000256" key="4">
    <source>
        <dbReference type="ARBA" id="ARBA00023242"/>
    </source>
</evidence>
<protein>
    <submittedName>
        <fullName evidence="5">Uncharacterized protein</fullName>
    </submittedName>
</protein>
<dbReference type="GO" id="GO:0005634">
    <property type="term" value="C:nucleus"/>
    <property type="evidence" value="ECO:0007669"/>
    <property type="project" value="UniProtKB-SubCell"/>
</dbReference>
<name>A0AA39D3H8_9EURO</name>
<evidence type="ECO:0000256" key="1">
    <source>
        <dbReference type="ARBA" id="ARBA00004123"/>
    </source>
</evidence>
<dbReference type="PANTHER" id="PTHR46910:SF3">
    <property type="entry name" value="HALOTOLERANCE PROTEIN 9-RELATED"/>
    <property type="match status" value="1"/>
</dbReference>
<dbReference type="GO" id="GO:0003700">
    <property type="term" value="F:DNA-binding transcription factor activity"/>
    <property type="evidence" value="ECO:0007669"/>
    <property type="project" value="InterPro"/>
</dbReference>
<keyword evidence="3" id="KW-0238">DNA-binding</keyword>
<dbReference type="GO" id="GO:0046872">
    <property type="term" value="F:metal ion binding"/>
    <property type="evidence" value="ECO:0007669"/>
    <property type="project" value="UniProtKB-KW"/>
</dbReference>
<accession>A0AA39D3H8</accession>
<sequence>MLYAAVAFGLPCGVDDSDCDVPEINDKDKSQPDDPVSSINLTYHKLKGRLYRIMGPFLGRKKQTNQLRSLLHVRRELKEWHASVPEWLKCSTDSPEFNRRPTQVQMQAVALQLAYDNLQMVLFRQAAFPRNRWEYPVDRHQAEAIKDLSEAAIRTASISTFAAARLICQSSHAAMHVAICSFTAGVILSLMIASQPNDPESSTQLESLKNIINLFEQFPSQNYRLATQSLTLLKALEFRVDPQLAQGSGEDIRFSNRHSLHYQPKRNNPGPVQDLAMMGEDNNNTPNTATNILEFNFGDLGFSSNAGGPLDDVGQLWLWDDLSNENWMPNFQ</sequence>
<gene>
    <name evidence="5" type="ORF">H2204_000279</name>
</gene>
<reference evidence="5" key="1">
    <citation type="submission" date="2022-10" db="EMBL/GenBank/DDBJ databases">
        <title>Culturing micro-colonial fungi from biological soil crusts in the Mojave desert and describing Neophaeococcomyces mojavensis, and introducing the new genera and species Taxawa tesnikishii.</title>
        <authorList>
            <person name="Kurbessoian T."/>
            <person name="Stajich J.E."/>
        </authorList>
    </citation>
    <scope>NUCLEOTIDE SEQUENCE</scope>
    <source>
        <strain evidence="5">TK_35</strain>
    </source>
</reference>
<evidence type="ECO:0000256" key="2">
    <source>
        <dbReference type="ARBA" id="ARBA00022723"/>
    </source>
</evidence>
<proteinExistence type="predicted"/>
<keyword evidence="2" id="KW-0479">Metal-binding</keyword>
<dbReference type="InterPro" id="IPR050987">
    <property type="entry name" value="AtrR-like"/>
</dbReference>
<keyword evidence="4" id="KW-0539">Nucleus</keyword>